<dbReference type="AlphaFoldDB" id="A0A6P8B3Q7"/>
<feature type="domain" description="Aldehyde dehydrogenase" evidence="1">
    <location>
        <begin position="3"/>
        <end position="60"/>
    </location>
</feature>
<sequence length="63" mass="6960">MASLGGNNAAYVRVDAELEYVASQLVDVAVFNTNQSCCAVERIRVHADVYGKFLKQLHKEICT</sequence>
<dbReference type="RefSeq" id="XP_030981827.1">
    <property type="nucleotide sequence ID" value="XM_031126585.1"/>
</dbReference>
<evidence type="ECO:0000313" key="2">
    <source>
        <dbReference type="Proteomes" id="UP000515153"/>
    </source>
</evidence>
<reference evidence="2 3" key="1">
    <citation type="journal article" date="2019" name="Mol. Biol. Evol.">
        <title>Blast fungal genomes show frequent chromosomal changes, gene gains and losses, and effector gene turnover.</title>
        <authorList>
            <person name="Gomez Luciano L.B."/>
            <person name="Jason Tsai I."/>
            <person name="Chuma I."/>
            <person name="Tosa Y."/>
            <person name="Chen Y.H."/>
            <person name="Li J.Y."/>
            <person name="Li M.Y."/>
            <person name="Jade Lu M.Y."/>
            <person name="Nakayashiki H."/>
            <person name="Li W.H."/>
        </authorList>
    </citation>
    <scope>NUCLEOTIDE SEQUENCE [LARGE SCALE GENOMIC DNA]</scope>
    <source>
        <strain evidence="2 3">NI907</strain>
    </source>
</reference>
<gene>
    <name evidence="3" type="ORF">PgNI_06562</name>
</gene>
<dbReference type="GO" id="GO:0016620">
    <property type="term" value="F:oxidoreductase activity, acting on the aldehyde or oxo group of donors, NAD or NADP as acceptor"/>
    <property type="evidence" value="ECO:0007669"/>
    <property type="project" value="InterPro"/>
</dbReference>
<dbReference type="Gene3D" id="3.40.309.10">
    <property type="entry name" value="Aldehyde Dehydrogenase, Chain A, domain 2"/>
    <property type="match status" value="1"/>
</dbReference>
<name>A0A6P8B3Q7_PYRGI</name>
<proteinExistence type="predicted"/>
<protein>
    <recommendedName>
        <fullName evidence="1">Aldehyde dehydrogenase domain-containing protein</fullName>
    </recommendedName>
</protein>
<dbReference type="GeneID" id="41961494"/>
<keyword evidence="2" id="KW-1185">Reference proteome</keyword>
<organism evidence="2 3">
    <name type="scientific">Pyricularia grisea</name>
    <name type="common">Crabgrass-specific blast fungus</name>
    <name type="synonym">Magnaporthe grisea</name>
    <dbReference type="NCBI Taxonomy" id="148305"/>
    <lineage>
        <taxon>Eukaryota</taxon>
        <taxon>Fungi</taxon>
        <taxon>Dikarya</taxon>
        <taxon>Ascomycota</taxon>
        <taxon>Pezizomycotina</taxon>
        <taxon>Sordariomycetes</taxon>
        <taxon>Sordariomycetidae</taxon>
        <taxon>Magnaporthales</taxon>
        <taxon>Pyriculariaceae</taxon>
        <taxon>Pyricularia</taxon>
    </lineage>
</organism>
<dbReference type="SUPFAM" id="SSF53720">
    <property type="entry name" value="ALDH-like"/>
    <property type="match status" value="1"/>
</dbReference>
<evidence type="ECO:0000259" key="1">
    <source>
        <dbReference type="Pfam" id="PF00171"/>
    </source>
</evidence>
<dbReference type="Proteomes" id="UP000515153">
    <property type="component" value="Chromosome I"/>
</dbReference>
<dbReference type="Pfam" id="PF00171">
    <property type="entry name" value="Aldedh"/>
    <property type="match status" value="1"/>
</dbReference>
<accession>A0A6P8B3Q7</accession>
<dbReference type="InterPro" id="IPR016163">
    <property type="entry name" value="Ald_DH_C"/>
</dbReference>
<reference evidence="3" key="2">
    <citation type="submission" date="2019-10" db="EMBL/GenBank/DDBJ databases">
        <authorList>
            <consortium name="NCBI Genome Project"/>
        </authorList>
    </citation>
    <scope>NUCLEOTIDE SEQUENCE</scope>
    <source>
        <strain evidence="3">NI907</strain>
    </source>
</reference>
<dbReference type="InterPro" id="IPR016161">
    <property type="entry name" value="Ald_DH/histidinol_DH"/>
</dbReference>
<dbReference type="KEGG" id="pgri:PgNI_06562"/>
<evidence type="ECO:0000313" key="3">
    <source>
        <dbReference type="RefSeq" id="XP_030981827.1"/>
    </source>
</evidence>
<dbReference type="InterPro" id="IPR015590">
    <property type="entry name" value="Aldehyde_DH_dom"/>
</dbReference>
<reference evidence="3" key="3">
    <citation type="submission" date="2025-08" db="UniProtKB">
        <authorList>
            <consortium name="RefSeq"/>
        </authorList>
    </citation>
    <scope>IDENTIFICATION</scope>
    <source>
        <strain evidence="3">NI907</strain>
    </source>
</reference>